<dbReference type="SUPFAM" id="SSF56487">
    <property type="entry name" value="SRCR-like"/>
    <property type="match status" value="9"/>
</dbReference>
<evidence type="ECO:0000256" key="6">
    <source>
        <dbReference type="ARBA" id="ARBA00023180"/>
    </source>
</evidence>
<feature type="domain" description="SRCR" evidence="8">
    <location>
        <begin position="901"/>
        <end position="1001"/>
    </location>
</feature>
<feature type="disulfide bond" evidence="7">
    <location>
        <begin position="759"/>
        <end position="769"/>
    </location>
</feature>
<evidence type="ECO:0000256" key="7">
    <source>
        <dbReference type="PROSITE-ProRule" id="PRU00196"/>
    </source>
</evidence>
<feature type="disulfide bond" evidence="7">
    <location>
        <begin position="278"/>
        <end position="342"/>
    </location>
</feature>
<keyword evidence="6" id="KW-0325">Glycoprotein</keyword>
<proteinExistence type="predicted"/>
<feature type="disulfide bond" evidence="7">
    <location>
        <begin position="970"/>
        <end position="980"/>
    </location>
</feature>
<feature type="disulfide bond" evidence="7">
    <location>
        <begin position="383"/>
        <end position="447"/>
    </location>
</feature>
<dbReference type="InterPro" id="IPR001190">
    <property type="entry name" value="SRCR"/>
</dbReference>
<keyword evidence="10" id="KW-1185">Reference proteome</keyword>
<dbReference type="FunFam" id="3.10.250.10:FF:000003">
    <property type="entry name" value="Deleted in malignant brain tumors 1"/>
    <property type="match status" value="7"/>
</dbReference>
<dbReference type="InterPro" id="IPR036772">
    <property type="entry name" value="SRCR-like_dom_sf"/>
</dbReference>
<feature type="disulfide bond" evidence="7">
    <location>
        <begin position="593"/>
        <end position="657"/>
    </location>
</feature>
<dbReference type="AlphaFoldDB" id="A0A8C4YMK5"/>
<feature type="disulfide bond" evidence="7">
    <location>
        <begin position="637"/>
        <end position="647"/>
    </location>
</feature>
<keyword evidence="3" id="KW-0732">Signal</keyword>
<evidence type="ECO:0000256" key="1">
    <source>
        <dbReference type="ARBA" id="ARBA00004613"/>
    </source>
</evidence>
<feature type="domain" description="SRCR" evidence="8">
    <location>
        <begin position="463"/>
        <end position="563"/>
    </location>
</feature>
<dbReference type="OrthoDB" id="536948at2759"/>
<feature type="disulfide bond" evidence="7">
    <location>
        <begin position="80"/>
        <end position="141"/>
    </location>
</feature>
<evidence type="ECO:0000256" key="2">
    <source>
        <dbReference type="ARBA" id="ARBA00022525"/>
    </source>
</evidence>
<feature type="domain" description="SRCR" evidence="8">
    <location>
        <begin position="253"/>
        <end position="353"/>
    </location>
</feature>
<feature type="disulfide bond" evidence="7">
    <location>
        <begin position="728"/>
        <end position="789"/>
    </location>
</feature>
<feature type="disulfide bond" evidence="7">
    <location>
        <begin position="926"/>
        <end position="990"/>
    </location>
</feature>
<keyword evidence="4" id="KW-0677">Repeat</keyword>
<dbReference type="Gene3D" id="3.10.250.10">
    <property type="entry name" value="SRCR-like domain"/>
    <property type="match status" value="9"/>
</dbReference>
<dbReference type="SMART" id="SM00202">
    <property type="entry name" value="SR"/>
    <property type="match status" value="9"/>
</dbReference>
<feature type="disulfide bond" evidence="7">
    <location>
        <begin position="532"/>
        <end position="542"/>
    </location>
</feature>
<reference evidence="9" key="3">
    <citation type="submission" date="2025-09" db="UniProtKB">
        <authorList>
            <consortium name="Ensembl"/>
        </authorList>
    </citation>
    <scope>IDENTIFICATION</scope>
</reference>
<dbReference type="PRINTS" id="PR00258">
    <property type="entry name" value="SPERACTRCPTR"/>
</dbReference>
<dbReference type="PROSITE" id="PS50287">
    <property type="entry name" value="SRCR_2"/>
    <property type="match status" value="9"/>
</dbReference>
<evidence type="ECO:0000256" key="5">
    <source>
        <dbReference type="ARBA" id="ARBA00023157"/>
    </source>
</evidence>
<feature type="disulfide bond" evidence="7">
    <location>
        <begin position="606"/>
        <end position="667"/>
    </location>
</feature>
<feature type="disulfide bond" evidence="7">
    <location>
        <begin position="291"/>
        <end position="352"/>
    </location>
</feature>
<evidence type="ECO:0000256" key="3">
    <source>
        <dbReference type="ARBA" id="ARBA00022729"/>
    </source>
</evidence>
<evidence type="ECO:0000259" key="8">
    <source>
        <dbReference type="PROSITE" id="PS50287"/>
    </source>
</evidence>
<dbReference type="GO" id="GO:0016020">
    <property type="term" value="C:membrane"/>
    <property type="evidence" value="ECO:0007669"/>
    <property type="project" value="InterPro"/>
</dbReference>
<keyword evidence="5 7" id="KW-1015">Disulfide bond</keyword>
<feature type="disulfide bond" evidence="7">
    <location>
        <begin position="216"/>
        <end position="226"/>
    </location>
</feature>
<keyword evidence="2" id="KW-0964">Secreted</keyword>
<feature type="domain" description="SRCR" evidence="8">
    <location>
        <begin position="147"/>
        <end position="247"/>
    </location>
</feature>
<feature type="domain" description="SRCR" evidence="8">
    <location>
        <begin position="358"/>
        <end position="458"/>
    </location>
</feature>
<name>A0A8C4YMK5_9SAUR</name>
<feature type="disulfide bond" evidence="7">
    <location>
        <begin position="322"/>
        <end position="332"/>
    </location>
</feature>
<sequence length="1085" mass="116827">MEQCLNTFTDLDLNLSLPELPMCKIGIFILSPTLFLTGSQQVRLVNGIDRCAGRVEISYNGTWGTVCDHSWDLSDASIVCKQLRCGHAISATVSAHYGQGSGQIWLDELKCSGTESTLSECPSEGWGQHNCGHHEDAGVLCSGSEQIRLVNGVDRCSGRVEVYYNGTWGTVCDDSWDTSDANVVCKELGCGHAINAPGSAHYGQGSGQIWLDDVSCSGSESYLRDCSSRGWGQHNCGHGEDAGVLCSEGRLITQLVNGVDRCSGRVEVYYNGTWGTVCDDSWDTSDANVVCKELGCGHAINAPSSAHYGQGSGQIWLDDVSCSGSESYLQDCSSSGWGQHNCGHGEDAGVLCSGLKQLRLVNGADHCAGRVEVYNDGTWGTVCDDYWDLLASNVVCKQLGCGHIINVTVSAYYGEGSGQIWLDKVKCSGTESYIWECSSSRWGKNNCGHSEDAGVICSGSKQIRLVNGANRCSGRVEIYYRGSWGTVCDNSWALSAANVVCKELGCGHAINAPGLAHYGKGSGQIWLDEVSCSGNESYLRDCSSKGWGQHNCEHSKDAGVFCSGTKQIRLVNGADRCSGRVEIHYNGAWGTVCDDSWDISDVNVVCKELGCGHAIDAPTSAYYGQGSGQIWLDDVSCSGSESYLRDCSSRGWGQHNCGHGEDAGVLCSGLFNLNLLCCSLNPLPLALKQIKLVNGIDRCSGRVEIYYNGTWGTVCDDSWDKSDANIVCQELGCGSALNAPGSAHYGEGSGQIWLDDVSCFGNESYLRDCSSRGWGQHNCGHGEDAGVLCSGSKQIRLVNGADRCSGRVEIHYTDSWGTVCDDSWDLSDANVVCEELGCGRAIKARDSAHYGQGSGQIWLDDVSCSGSESYLRDCSSRGWGQRSQEYDIKSWIFFPTGSKQIRLVNGGDPCSGRVEIHYNSTWGTVCDDSWDTSDANVVCKELGCGHAIDAPGSAYYGQGSGQIWLDDVSCSGSESYLRDCSSRGWGQHNCGHGEDAGVLCSGLQPSYSMVLLFLQLKSLFLRFNLNLLCCSLYPLPLVLPSVARENTFSPSFLWQPFKYLKSTVMSPLNLLFSKLNILSFCSLCS</sequence>
<feature type="disulfide bond" evidence="7">
    <location>
        <begin position="715"/>
        <end position="779"/>
    </location>
</feature>
<protein>
    <recommendedName>
        <fullName evidence="8">SRCR domain-containing protein</fullName>
    </recommendedName>
</protein>
<feature type="domain" description="SRCR" evidence="8">
    <location>
        <begin position="568"/>
        <end position="668"/>
    </location>
</feature>
<feature type="disulfide bond" evidence="7">
    <location>
        <begin position="185"/>
        <end position="246"/>
    </location>
</feature>
<dbReference type="FunFam" id="3.10.250.10:FF:000006">
    <property type="entry name" value="neurotrypsin isoform X2"/>
    <property type="match status" value="2"/>
</dbReference>
<evidence type="ECO:0000313" key="9">
    <source>
        <dbReference type="Ensembl" id="ENSGEVP00005027503.1"/>
    </source>
</evidence>
<feature type="disulfide bond" evidence="7">
    <location>
        <begin position="396"/>
        <end position="457"/>
    </location>
</feature>
<dbReference type="PANTHER" id="PTHR19331:SF22">
    <property type="entry name" value="DELETED IN MALIGNANT BRAIN TUMORS 1 PROTEIN"/>
    <property type="match status" value="1"/>
</dbReference>
<reference evidence="9" key="1">
    <citation type="submission" date="2019-06" db="EMBL/GenBank/DDBJ databases">
        <title>G10K-VGP Goodes thornscrub tortoise genome, primary haplotype.</title>
        <authorList>
            <person name="Murphy B."/>
            <person name="Edwards T."/>
            <person name="Rhie A."/>
            <person name="Koren S."/>
            <person name="Phillippy A."/>
            <person name="Fedrigo O."/>
            <person name="Haase B."/>
            <person name="Mountcastle J."/>
            <person name="Lewin H."/>
            <person name="Damas J."/>
            <person name="Howe K."/>
            <person name="Formenti G."/>
            <person name="Myers G."/>
            <person name="Durbin R."/>
            <person name="Jarvis E.D."/>
        </authorList>
    </citation>
    <scope>NUCLEOTIDE SEQUENCE [LARGE SCALE GENOMIC DNA]</scope>
</reference>
<feature type="disulfide bond" evidence="7">
    <location>
        <begin position="488"/>
        <end position="552"/>
    </location>
</feature>
<reference evidence="9" key="2">
    <citation type="submission" date="2025-08" db="UniProtKB">
        <authorList>
            <consortium name="Ensembl"/>
        </authorList>
    </citation>
    <scope>IDENTIFICATION</scope>
</reference>
<dbReference type="Pfam" id="PF00530">
    <property type="entry name" value="SRCR"/>
    <property type="match status" value="9"/>
</dbReference>
<feature type="domain" description="SRCR" evidence="8">
    <location>
        <begin position="42"/>
        <end position="142"/>
    </location>
</feature>
<feature type="disulfide bond" evidence="7">
    <location>
        <begin position="427"/>
        <end position="437"/>
    </location>
</feature>
<feature type="disulfide bond" evidence="7">
    <location>
        <begin position="939"/>
        <end position="1000"/>
    </location>
</feature>
<dbReference type="GeneTree" id="ENSGT00950000183145"/>
<evidence type="ECO:0000256" key="4">
    <source>
        <dbReference type="ARBA" id="ARBA00022737"/>
    </source>
</evidence>
<dbReference type="PANTHER" id="PTHR19331">
    <property type="entry name" value="SCAVENGER RECEPTOR DOMAIN-CONTAINING"/>
    <property type="match status" value="1"/>
</dbReference>
<feature type="disulfide bond" evidence="7">
    <location>
        <begin position="864"/>
        <end position="874"/>
    </location>
</feature>
<feature type="domain" description="SRCR" evidence="8">
    <location>
        <begin position="690"/>
        <end position="790"/>
    </location>
</feature>
<feature type="domain" description="SRCR" evidence="8">
    <location>
        <begin position="795"/>
        <end position="895"/>
    </location>
</feature>
<comment type="subcellular location">
    <subcellularLocation>
        <location evidence="1">Secreted</location>
    </subcellularLocation>
</comment>
<feature type="disulfide bond" evidence="7">
    <location>
        <begin position="111"/>
        <end position="121"/>
    </location>
</feature>
<evidence type="ECO:0000313" key="10">
    <source>
        <dbReference type="Proteomes" id="UP000694390"/>
    </source>
</evidence>
<comment type="caution">
    <text evidence="7">Lacks conserved residue(s) required for the propagation of feature annotation.</text>
</comment>
<organism evidence="9 10">
    <name type="scientific">Gopherus evgoodei</name>
    <name type="common">Goodes thornscrub tortoise</name>
    <dbReference type="NCBI Taxonomy" id="1825980"/>
    <lineage>
        <taxon>Eukaryota</taxon>
        <taxon>Metazoa</taxon>
        <taxon>Chordata</taxon>
        <taxon>Craniata</taxon>
        <taxon>Vertebrata</taxon>
        <taxon>Euteleostomi</taxon>
        <taxon>Archelosauria</taxon>
        <taxon>Testudinata</taxon>
        <taxon>Testudines</taxon>
        <taxon>Cryptodira</taxon>
        <taxon>Durocryptodira</taxon>
        <taxon>Testudinoidea</taxon>
        <taxon>Testudinidae</taxon>
        <taxon>Gopherus</taxon>
    </lineage>
</organism>
<feature type="disulfide bond" evidence="7">
    <location>
        <begin position="67"/>
        <end position="131"/>
    </location>
</feature>
<dbReference type="Ensembl" id="ENSGEVT00005028927.1">
    <property type="protein sequence ID" value="ENSGEVP00005027503.1"/>
    <property type="gene ID" value="ENSGEVG00005019433.1"/>
</dbReference>
<feature type="disulfide bond" evidence="7">
    <location>
        <begin position="501"/>
        <end position="562"/>
    </location>
</feature>
<feature type="disulfide bond" evidence="7">
    <location>
        <begin position="172"/>
        <end position="236"/>
    </location>
</feature>
<accession>A0A8C4YMK5</accession>
<dbReference type="Proteomes" id="UP000694390">
    <property type="component" value="Chromosome 5"/>
</dbReference>
<dbReference type="PROSITE" id="PS00420">
    <property type="entry name" value="SRCR_1"/>
    <property type="match status" value="8"/>
</dbReference>